<evidence type="ECO:0000256" key="2">
    <source>
        <dbReference type="ARBA" id="ARBA00006727"/>
    </source>
</evidence>
<evidence type="ECO:0000256" key="4">
    <source>
        <dbReference type="SAM" id="MobiDB-lite"/>
    </source>
</evidence>
<feature type="compositionally biased region" description="Basic and acidic residues" evidence="4">
    <location>
        <begin position="1446"/>
        <end position="1464"/>
    </location>
</feature>
<dbReference type="InterPro" id="IPR002110">
    <property type="entry name" value="Ankyrin_rpt"/>
</dbReference>
<reference evidence="6 7" key="1">
    <citation type="submission" date="2017-12" db="EMBL/GenBank/DDBJ databases">
        <title>Comparative genomics of Botrytis spp.</title>
        <authorList>
            <person name="Valero-Jimenez C.A."/>
            <person name="Tapia P."/>
            <person name="Veloso J."/>
            <person name="Silva-Moreno E."/>
            <person name="Staats M."/>
            <person name="Valdes J.H."/>
            <person name="Van Kan J.A.L."/>
        </authorList>
    </citation>
    <scope>NUCLEOTIDE SEQUENCE [LARGE SCALE GENOMIC DNA]</scope>
    <source>
        <strain evidence="6 7">MUCL435</strain>
    </source>
</reference>
<dbReference type="PANTHER" id="PTHR11360:SF156">
    <property type="entry name" value="MONOCARBOXYLATE TRANSPORTER, PUTATIVE (AFU_ORTHOLOGUE AFUA_4G14260)-RELATED"/>
    <property type="match status" value="1"/>
</dbReference>
<evidence type="ECO:0000256" key="5">
    <source>
        <dbReference type="SAM" id="Phobius"/>
    </source>
</evidence>
<keyword evidence="3" id="KW-0040">ANK repeat</keyword>
<evidence type="ECO:0008006" key="8">
    <source>
        <dbReference type="Google" id="ProtNLM"/>
    </source>
</evidence>
<protein>
    <recommendedName>
        <fullName evidence="8">Major facilitator superfamily (MFS) profile domain-containing protein</fullName>
    </recommendedName>
</protein>
<feature type="transmembrane region" description="Helical" evidence="5">
    <location>
        <begin position="1874"/>
        <end position="1895"/>
    </location>
</feature>
<feature type="repeat" description="ANK" evidence="3">
    <location>
        <begin position="1137"/>
        <end position="1163"/>
    </location>
</feature>
<sequence length="1904" mass="215731">MDWIPTARQYNFEMKPDKWEIRLAFFFGENFDASQICADTRRRRRNTVNREEKEVPIQRILGEKYLKLFQASWSTELPKNTETKVDILGNPNYSSKPAFLEHPEGVRGRKRKSKLRQFLSQIPDRSPIQPSSSFPEGSQLSVSKVDVLDLLTNRISFDRGRLKRQERRKNGNTCGQLEDKTGVKEPRRLTIGETSKSISILGSSIIQSTGKWQYFKIIEANFVQGNELFISFEFPDKHSDSLDSKFTKYQYPDGARLSGLRITIRNLSTTSEDVKKVSYRVFSSCQLCDQHLKNDRQSENSASYSPASLDPNIPVGGQDFSLYNKPTEIVPSRPNLLKQCGNHNVYVCELRDESGILDENQNQKSLQKIIRVIEAEIFKILPASLGSRENSSECKDDDGGSVHLPDKYWPKFSMLLEESWNIGGYRNLPHSSSYYSTQNSKLAIPHYRTKHGYLDPDNFYSDLYLDRTSALDSHSLPSDLVEKCWRSDWTFNSWSPVMIECDCLQSQDYQHDVKFHEMVVVDYVNKHWIKGPSNGCECNPRHEDLREKRYESTMKNMHTHACPATPIYHDFMTPEAREKQLIEYEKERKDPKYKEINAERAFEVGIFHLLGLGITKNIQKGLESIRYAAELGSSRARNIYLCLLKVYNFEKTTKDELPVEWFIDESQKQADPYFLDFWYKDRSIFRVIREQRKLMYCPKGRQTLSYNDDIAPHYNMEDTTLLIQQVNETRRRYNSDGAEHEGGERKNRHAKKEFRDSIYFFRNDPVVYPDYDLGPRAFASLLHIAALFGFHSAVVALLNYGFDIDAISRETVIATPLLCALYRGHGNIAELLIENGASCQPAFLWSTVERPGFAPPSPLHYLVYIDESGDATKLAELLIKNGADINYKCLLQNLPHCNFLEAWTPGDSVTPLRWAIIYKKPQLVRTLLALGAEFARETFLMPSIAEIGEGVKRVEGSLLLETPCTNLEILEMFFARARVPGISSDFSQTPLGLLICEYDGPQRRLRRGFECWEKIRKALSVCLRLQPGSDDGALYEAVRFGHVDIVRYFLGNFESNVQSQNRGLTCLHTAVLYGHIEMVELLLSEGAEAHIRTDERQLTCYHLLMMRPRDEETLHRTLELLSNCKPAIEVDAKEMTSSLTALHMAVRNRNLYGVKWLLKMGADKKIPVTDQLELLSTGIRGYFGQVKDCPRLITDQLTILGEAVAQYIQDGYYKPHYIAALIDTFLAKYDGILSLEDLLIDGGSSISLLHLLSIIPFPTPDQSVHTWSTFVTDDSDDGDTPVVSNLECLSLLQKVLDRTPVPLANTRDLHGDTPLHYACAACEIYAIEALLSAGADPYAQNNFGLCPIEVLCWTRIFCGGQSFRVRFNTRQQGYPIYKQKEVKEDQMKEAAVHEGYILGMERAFEVFENRGCVVDARLKNLALAWGVLREGYASEERGLGLKRMNYPKEENEGEKDKKHDKNGNVDEEEDVDKYILGNDHNIDSAVNFSTYSVTLEVKDLNSFAMNYGVLQEYYYTNWTLQGNLAITGIIGTTSNGVMYLSMPFLFLLFTQRWARYRQTAALAGALLACLSFVLSAWSTHVWHLVVTQGILSSFGCALIYSPTTLSLGEWYSTHNRAVAYGIVLSCKNIVGSACPFLLRVLLDNYGFRTTLRIWAALLIGTSIPAIYLIPTHPSNVSSPHQRTRKIPWEFLHHRTFWIYTIAIILQSSGYGIPQTYLNTYAHDVTLLSQTTATLLLTLFNIPGVLSSFFFGYLSDNKRFPLSATTVTSISALASALSAFLFWGLTSQGSMALLVLFSLTFGFFAGGYSATWGGILKEMEREAAERNEPIDTGVLYGLLNGARGIGYVSGGLAGVPLLKAGSAGAGLGHFGYGTSYGPLIIFTGLSSVFGGWGLVWKWKKWFHFS</sequence>
<feature type="transmembrane region" description="Helical" evidence="5">
    <location>
        <begin position="1790"/>
        <end position="1811"/>
    </location>
</feature>
<feature type="transmembrane region" description="Helical" evidence="5">
    <location>
        <begin position="1832"/>
        <end position="1854"/>
    </location>
</feature>
<dbReference type="SUPFAM" id="SSF48403">
    <property type="entry name" value="Ankyrin repeat"/>
    <property type="match status" value="2"/>
</dbReference>
<dbReference type="GO" id="GO:0016020">
    <property type="term" value="C:membrane"/>
    <property type="evidence" value="ECO:0007669"/>
    <property type="project" value="UniProtKB-SubCell"/>
</dbReference>
<dbReference type="Pfam" id="PF07690">
    <property type="entry name" value="MFS_1"/>
    <property type="match status" value="1"/>
</dbReference>
<evidence type="ECO:0000256" key="1">
    <source>
        <dbReference type="ARBA" id="ARBA00004141"/>
    </source>
</evidence>
<dbReference type="PANTHER" id="PTHR11360">
    <property type="entry name" value="MONOCARBOXYLATE TRANSPORTER"/>
    <property type="match status" value="1"/>
</dbReference>
<feature type="repeat" description="ANK" evidence="3">
    <location>
        <begin position="1310"/>
        <end position="1342"/>
    </location>
</feature>
<dbReference type="Gene3D" id="1.20.1250.20">
    <property type="entry name" value="MFS general substrate transporter like domains"/>
    <property type="match status" value="2"/>
</dbReference>
<dbReference type="InterPro" id="IPR036770">
    <property type="entry name" value="Ankyrin_rpt-contain_sf"/>
</dbReference>
<name>A0A4S8R7N5_9HELO</name>
<proteinExistence type="inferred from homology"/>
<organism evidence="6 7">
    <name type="scientific">Botrytis galanthina</name>
    <dbReference type="NCBI Taxonomy" id="278940"/>
    <lineage>
        <taxon>Eukaryota</taxon>
        <taxon>Fungi</taxon>
        <taxon>Dikarya</taxon>
        <taxon>Ascomycota</taxon>
        <taxon>Pezizomycotina</taxon>
        <taxon>Leotiomycetes</taxon>
        <taxon>Helotiales</taxon>
        <taxon>Sclerotiniaceae</taxon>
        <taxon>Botrytis</taxon>
    </lineage>
</organism>
<accession>A0A4S8R7N5</accession>
<comment type="subcellular location">
    <subcellularLocation>
        <location evidence="1">Membrane</location>
        <topology evidence="1">Multi-pass membrane protein</topology>
    </subcellularLocation>
</comment>
<dbReference type="PROSITE" id="PS50297">
    <property type="entry name" value="ANK_REP_REGION"/>
    <property type="match status" value="3"/>
</dbReference>
<feature type="transmembrane region" description="Helical" evidence="5">
    <location>
        <begin position="1617"/>
        <end position="1638"/>
    </location>
</feature>
<dbReference type="SMART" id="SM00248">
    <property type="entry name" value="ANK"/>
    <property type="match status" value="8"/>
</dbReference>
<dbReference type="Proteomes" id="UP000308671">
    <property type="component" value="Unassembled WGS sequence"/>
</dbReference>
<feature type="transmembrane region" description="Helical" evidence="5">
    <location>
        <begin position="1560"/>
        <end position="1578"/>
    </location>
</feature>
<feature type="transmembrane region" description="Helical" evidence="5">
    <location>
        <begin position="1650"/>
        <end position="1670"/>
    </location>
</feature>
<dbReference type="Gene3D" id="1.25.40.20">
    <property type="entry name" value="Ankyrin repeat-containing domain"/>
    <property type="match status" value="3"/>
</dbReference>
<dbReference type="EMBL" id="PQXL01000083">
    <property type="protein sequence ID" value="THV52295.1"/>
    <property type="molecule type" value="Genomic_DNA"/>
</dbReference>
<gene>
    <name evidence="6" type="ORF">BGAL_0083g00190</name>
</gene>
<dbReference type="InterPro" id="IPR050327">
    <property type="entry name" value="Proton-linked_MCT"/>
</dbReference>
<evidence type="ECO:0000313" key="7">
    <source>
        <dbReference type="Proteomes" id="UP000308671"/>
    </source>
</evidence>
<comment type="caution">
    <text evidence="6">The sequence shown here is derived from an EMBL/GenBank/DDBJ whole genome shotgun (WGS) entry which is preliminary data.</text>
</comment>
<dbReference type="SUPFAM" id="SSF103473">
    <property type="entry name" value="MFS general substrate transporter"/>
    <property type="match status" value="1"/>
</dbReference>
<feature type="transmembrane region" description="Helical" evidence="5">
    <location>
        <begin position="1524"/>
        <end position="1548"/>
    </location>
</feature>
<comment type="similarity">
    <text evidence="2">Belongs to the major facilitator superfamily. Monocarboxylate porter (TC 2.A.1.13) family.</text>
</comment>
<dbReference type="InterPro" id="IPR036259">
    <property type="entry name" value="MFS_trans_sf"/>
</dbReference>
<dbReference type="InterPro" id="IPR011701">
    <property type="entry name" value="MFS"/>
</dbReference>
<keyword evidence="5" id="KW-1133">Transmembrane helix</keyword>
<feature type="region of interest" description="Disordered" evidence="4">
    <location>
        <begin position="1443"/>
        <end position="1464"/>
    </location>
</feature>
<dbReference type="PROSITE" id="PS50088">
    <property type="entry name" value="ANK_REPEAT"/>
    <property type="match status" value="3"/>
</dbReference>
<keyword evidence="7" id="KW-1185">Reference proteome</keyword>
<evidence type="ECO:0000256" key="3">
    <source>
        <dbReference type="PROSITE-ProRule" id="PRU00023"/>
    </source>
</evidence>
<dbReference type="Pfam" id="PF12796">
    <property type="entry name" value="Ank_2"/>
    <property type="match status" value="1"/>
</dbReference>
<dbReference type="Pfam" id="PF00023">
    <property type="entry name" value="Ank"/>
    <property type="match status" value="2"/>
</dbReference>
<dbReference type="GO" id="GO:0022857">
    <property type="term" value="F:transmembrane transporter activity"/>
    <property type="evidence" value="ECO:0007669"/>
    <property type="project" value="InterPro"/>
</dbReference>
<keyword evidence="5" id="KW-0812">Transmembrane</keyword>
<dbReference type="Pfam" id="PF13637">
    <property type="entry name" value="Ank_4"/>
    <property type="match status" value="1"/>
</dbReference>
<feature type="transmembrane region" description="Helical" evidence="5">
    <location>
        <begin position="1584"/>
        <end position="1605"/>
    </location>
</feature>
<keyword evidence="5" id="KW-0472">Membrane</keyword>
<feature type="repeat" description="ANK" evidence="3">
    <location>
        <begin position="1062"/>
        <end position="1094"/>
    </location>
</feature>
<feature type="transmembrane region" description="Helical" evidence="5">
    <location>
        <begin position="1765"/>
        <end position="1784"/>
    </location>
</feature>
<feature type="transmembrane region" description="Helical" evidence="5">
    <location>
        <begin position="1732"/>
        <end position="1753"/>
    </location>
</feature>
<dbReference type="OrthoDB" id="2213137at2759"/>
<evidence type="ECO:0000313" key="6">
    <source>
        <dbReference type="EMBL" id="THV52295.1"/>
    </source>
</evidence>
<feature type="transmembrane region" description="Helical" evidence="5">
    <location>
        <begin position="1691"/>
        <end position="1712"/>
    </location>
</feature>